<dbReference type="InterPro" id="IPR036397">
    <property type="entry name" value="RNaseH_sf"/>
</dbReference>
<proteinExistence type="predicted"/>
<comment type="caution">
    <text evidence="1">The sequence shown here is derived from an EMBL/GenBank/DDBJ whole genome shotgun (WGS) entry which is preliminary data.</text>
</comment>
<dbReference type="Gene3D" id="3.30.420.10">
    <property type="entry name" value="Ribonuclease H-like superfamily/Ribonuclease H"/>
    <property type="match status" value="1"/>
</dbReference>
<dbReference type="Pfam" id="PF01359">
    <property type="entry name" value="Transposase_1"/>
    <property type="match status" value="1"/>
</dbReference>
<dbReference type="EMBL" id="BPLQ01004925">
    <property type="protein sequence ID" value="GIY11584.1"/>
    <property type="molecule type" value="Genomic_DNA"/>
</dbReference>
<evidence type="ECO:0000313" key="1">
    <source>
        <dbReference type="EMBL" id="GIY11584.1"/>
    </source>
</evidence>
<protein>
    <submittedName>
        <fullName evidence="1">Mariner transposase</fullName>
    </submittedName>
</protein>
<accession>A0AAV4QQP6</accession>
<sequence length="114" mass="12972">MPIKSKCANDFHSNLWINRDPTDFVRRFATMDETWVYHYTPETKQQECVEAGGSAPKKAKSIASAGKVMASVFWEAKGIMLSDYLAKGKTITSEYYSNLLYQLDAKIREKRPGL</sequence>
<dbReference type="PANTHER" id="PTHR46060:SF1">
    <property type="entry name" value="MARINER MOS1 TRANSPOSASE-LIKE PROTEIN"/>
    <property type="match status" value="1"/>
</dbReference>
<dbReference type="InterPro" id="IPR001888">
    <property type="entry name" value="Transposase_1"/>
</dbReference>
<gene>
    <name evidence="1" type="primary">RF55_24009</name>
    <name evidence="1" type="ORF">CDAR_164471</name>
</gene>
<organism evidence="1 2">
    <name type="scientific">Caerostris darwini</name>
    <dbReference type="NCBI Taxonomy" id="1538125"/>
    <lineage>
        <taxon>Eukaryota</taxon>
        <taxon>Metazoa</taxon>
        <taxon>Ecdysozoa</taxon>
        <taxon>Arthropoda</taxon>
        <taxon>Chelicerata</taxon>
        <taxon>Arachnida</taxon>
        <taxon>Araneae</taxon>
        <taxon>Araneomorphae</taxon>
        <taxon>Entelegynae</taxon>
        <taxon>Araneoidea</taxon>
        <taxon>Araneidae</taxon>
        <taxon>Caerostris</taxon>
    </lineage>
</organism>
<dbReference type="InterPro" id="IPR052709">
    <property type="entry name" value="Transposase-MT_Hybrid"/>
</dbReference>
<dbReference type="GO" id="GO:0003676">
    <property type="term" value="F:nucleic acid binding"/>
    <property type="evidence" value="ECO:0007669"/>
    <property type="project" value="InterPro"/>
</dbReference>
<reference evidence="1 2" key="1">
    <citation type="submission" date="2021-06" db="EMBL/GenBank/DDBJ databases">
        <title>Caerostris darwini draft genome.</title>
        <authorList>
            <person name="Kono N."/>
            <person name="Arakawa K."/>
        </authorList>
    </citation>
    <scope>NUCLEOTIDE SEQUENCE [LARGE SCALE GENOMIC DNA]</scope>
</reference>
<keyword evidence="2" id="KW-1185">Reference proteome</keyword>
<dbReference type="AlphaFoldDB" id="A0AAV4QQP6"/>
<dbReference type="PANTHER" id="PTHR46060">
    <property type="entry name" value="MARINER MOS1 TRANSPOSASE-LIKE PROTEIN"/>
    <property type="match status" value="1"/>
</dbReference>
<name>A0AAV4QQP6_9ARAC</name>
<dbReference type="Proteomes" id="UP001054837">
    <property type="component" value="Unassembled WGS sequence"/>
</dbReference>
<evidence type="ECO:0000313" key="2">
    <source>
        <dbReference type="Proteomes" id="UP001054837"/>
    </source>
</evidence>